<keyword evidence="1" id="KW-0175">Coiled coil</keyword>
<sequence>MASNGRVGLRSGSPSFLVVGLSLVIVVLLYSYWSVSSRNSMLLRDQAYLQDRLRSLTSKHLAAEKKKSSAMAQIADMEKKKRQLEGNVMSSSKEKTELNSKIQALQQNLGQEKKKVATLHSQQSESKAELQKLKGDIDKTSEKLKELTAKANSFVDMYKNVKETLAKKIDELFKVQNDWHICQVKLSKLKEEHSAAEGTVNDKPKKIESLKGIGNNVFKNGIAQLKTQMNLGATKPSFQTVKTEPSAAVVTQVDKSVNSQTKAPTGKLTIASGNQSGNDTNKAGSPNNATAASPNTGSINTTTININKQAENNHNNHNTAKPTIKQAGVESDEDSPEHKESNLEDMESKSENEESQDEDKNINIPVGTKAQPINLEFPKRIGSDRYV</sequence>
<evidence type="ECO:0000313" key="5">
    <source>
        <dbReference type="RefSeq" id="XP_031567304.1"/>
    </source>
</evidence>
<evidence type="ECO:0000256" key="1">
    <source>
        <dbReference type="SAM" id="Coils"/>
    </source>
</evidence>
<dbReference type="InParanoid" id="A0A6P8IKI6"/>
<feature type="coiled-coil region" evidence="1">
    <location>
        <begin position="60"/>
        <end position="150"/>
    </location>
</feature>
<dbReference type="Proteomes" id="UP000515163">
    <property type="component" value="Unplaced"/>
</dbReference>
<organism evidence="4 5">
    <name type="scientific">Actinia tenebrosa</name>
    <name type="common">Australian red waratah sea anemone</name>
    <dbReference type="NCBI Taxonomy" id="6105"/>
    <lineage>
        <taxon>Eukaryota</taxon>
        <taxon>Metazoa</taxon>
        <taxon>Cnidaria</taxon>
        <taxon>Anthozoa</taxon>
        <taxon>Hexacorallia</taxon>
        <taxon>Actiniaria</taxon>
        <taxon>Actiniidae</taxon>
        <taxon>Actinia</taxon>
    </lineage>
</organism>
<feature type="region of interest" description="Disordered" evidence="2">
    <location>
        <begin position="253"/>
        <end position="387"/>
    </location>
</feature>
<keyword evidence="3" id="KW-0812">Transmembrane</keyword>
<keyword evidence="3" id="KW-0472">Membrane</keyword>
<dbReference type="GeneID" id="116302212"/>
<feature type="transmembrane region" description="Helical" evidence="3">
    <location>
        <begin position="12"/>
        <end position="33"/>
    </location>
</feature>
<feature type="compositionally biased region" description="Polar residues" evidence="2">
    <location>
        <begin position="271"/>
        <end position="298"/>
    </location>
</feature>
<feature type="compositionally biased region" description="Basic and acidic residues" evidence="2">
    <location>
        <begin position="377"/>
        <end position="387"/>
    </location>
</feature>
<gene>
    <name evidence="5" type="primary">LOC116302212</name>
</gene>
<feature type="compositionally biased region" description="Low complexity" evidence="2">
    <location>
        <begin position="299"/>
        <end position="318"/>
    </location>
</feature>
<evidence type="ECO:0000256" key="3">
    <source>
        <dbReference type="SAM" id="Phobius"/>
    </source>
</evidence>
<proteinExistence type="predicted"/>
<feature type="compositionally biased region" description="Polar residues" evidence="2">
    <location>
        <begin position="253"/>
        <end position="263"/>
    </location>
</feature>
<dbReference type="KEGG" id="aten:116302212"/>
<evidence type="ECO:0000256" key="2">
    <source>
        <dbReference type="SAM" id="MobiDB-lite"/>
    </source>
</evidence>
<evidence type="ECO:0000313" key="4">
    <source>
        <dbReference type="Proteomes" id="UP000515163"/>
    </source>
</evidence>
<dbReference type="RefSeq" id="XP_031567304.1">
    <property type="nucleotide sequence ID" value="XM_031711444.1"/>
</dbReference>
<dbReference type="AlphaFoldDB" id="A0A6P8IKI6"/>
<feature type="compositionally biased region" description="Basic and acidic residues" evidence="2">
    <location>
        <begin position="336"/>
        <end position="352"/>
    </location>
</feature>
<keyword evidence="3" id="KW-1133">Transmembrane helix</keyword>
<keyword evidence="4" id="KW-1185">Reference proteome</keyword>
<dbReference type="SUPFAM" id="SSF57997">
    <property type="entry name" value="Tropomyosin"/>
    <property type="match status" value="1"/>
</dbReference>
<accession>A0A6P8IKI6</accession>
<dbReference type="OrthoDB" id="10314888at2759"/>
<protein>
    <submittedName>
        <fullName evidence="5">Protein CASC4-like isoform X1</fullName>
    </submittedName>
</protein>
<name>A0A6P8IKI6_ACTTE</name>
<dbReference type="Gene3D" id="1.10.287.1490">
    <property type="match status" value="1"/>
</dbReference>
<reference evidence="5" key="1">
    <citation type="submission" date="2025-08" db="UniProtKB">
        <authorList>
            <consortium name="RefSeq"/>
        </authorList>
    </citation>
    <scope>IDENTIFICATION</scope>
    <source>
        <tissue evidence="5">Tentacle</tissue>
    </source>
</reference>